<dbReference type="PROSITE" id="PS51352">
    <property type="entry name" value="THIOREDOXIN_2"/>
    <property type="match status" value="1"/>
</dbReference>
<feature type="compositionally biased region" description="Polar residues" evidence="5">
    <location>
        <begin position="191"/>
        <end position="201"/>
    </location>
</feature>
<keyword evidence="3" id="KW-0479">Metal-binding</keyword>
<feature type="disulfide bond" description="Redox-active" evidence="4">
    <location>
        <begin position="89"/>
        <end position="93"/>
    </location>
</feature>
<evidence type="ECO:0000313" key="7">
    <source>
        <dbReference type="EMBL" id="ARU54158.1"/>
    </source>
</evidence>
<name>A0A1Y0I124_9GAMM</name>
<evidence type="ECO:0000256" key="4">
    <source>
        <dbReference type="PIRSR" id="PIRSR603782-2"/>
    </source>
</evidence>
<feature type="binding site" evidence="3">
    <location>
        <position position="93"/>
    </location>
    <ligand>
        <name>Cu cation</name>
        <dbReference type="ChEBI" id="CHEBI:23378"/>
    </ligand>
</feature>
<dbReference type="RefSeq" id="WP_157678071.1">
    <property type="nucleotide sequence ID" value="NZ_CP021425.1"/>
</dbReference>
<feature type="region of interest" description="Disordered" evidence="5">
    <location>
        <begin position="167"/>
        <end position="202"/>
    </location>
</feature>
<dbReference type="InterPro" id="IPR013766">
    <property type="entry name" value="Thioredoxin_domain"/>
</dbReference>
<proteinExistence type="inferred from homology"/>
<feature type="domain" description="Thioredoxin" evidence="6">
    <location>
        <begin position="51"/>
        <end position="211"/>
    </location>
</feature>
<dbReference type="OrthoDB" id="9790194at2"/>
<dbReference type="PANTHER" id="PTHR12151:SF25">
    <property type="entry name" value="LINALOOL DEHYDRATASE_ISOMERASE DOMAIN-CONTAINING PROTEIN"/>
    <property type="match status" value="1"/>
</dbReference>
<feature type="binding site" evidence="3">
    <location>
        <position position="89"/>
    </location>
    <ligand>
        <name>Cu cation</name>
        <dbReference type="ChEBI" id="CHEBI:23378"/>
    </ligand>
</feature>
<dbReference type="KEGG" id="ome:OLMES_0049"/>
<dbReference type="PANTHER" id="PTHR12151">
    <property type="entry name" value="ELECTRON TRANSPORT PROTIN SCO1/SENC FAMILY MEMBER"/>
    <property type="match status" value="1"/>
</dbReference>
<gene>
    <name evidence="7" type="ORF">OLMES_0049</name>
</gene>
<reference evidence="7 8" key="1">
    <citation type="submission" date="2017-05" db="EMBL/GenBank/DDBJ databases">
        <title>Genomic insights into alkan degradation activity of Oleiphilus messinensis.</title>
        <authorList>
            <person name="Kozyavkin S.A."/>
            <person name="Slesarev A.I."/>
            <person name="Golyshin P.N."/>
            <person name="Korzhenkov A."/>
            <person name="Golyshina O.N."/>
            <person name="Toshchakov S.V."/>
        </authorList>
    </citation>
    <scope>NUCLEOTIDE SEQUENCE [LARGE SCALE GENOMIC DNA]</scope>
    <source>
        <strain evidence="7 8">ME102</strain>
    </source>
</reference>
<dbReference type="EMBL" id="CP021425">
    <property type="protein sequence ID" value="ARU54158.1"/>
    <property type="molecule type" value="Genomic_DNA"/>
</dbReference>
<dbReference type="SUPFAM" id="SSF52833">
    <property type="entry name" value="Thioredoxin-like"/>
    <property type="match status" value="1"/>
</dbReference>
<evidence type="ECO:0000256" key="1">
    <source>
        <dbReference type="ARBA" id="ARBA00010996"/>
    </source>
</evidence>
<evidence type="ECO:0000256" key="5">
    <source>
        <dbReference type="SAM" id="MobiDB-lite"/>
    </source>
</evidence>
<protein>
    <submittedName>
        <fullName evidence="7">Electron transport protein SCO1/SenC</fullName>
    </submittedName>
</protein>
<accession>A0A1Y0I124</accession>
<dbReference type="AlphaFoldDB" id="A0A1Y0I124"/>
<keyword evidence="4" id="KW-1015">Disulfide bond</keyword>
<dbReference type="Pfam" id="PF02630">
    <property type="entry name" value="SCO1-SenC"/>
    <property type="match status" value="1"/>
</dbReference>
<dbReference type="Proteomes" id="UP000196027">
    <property type="component" value="Chromosome"/>
</dbReference>
<keyword evidence="2 3" id="KW-0186">Copper</keyword>
<dbReference type="InterPro" id="IPR036249">
    <property type="entry name" value="Thioredoxin-like_sf"/>
</dbReference>
<evidence type="ECO:0000259" key="6">
    <source>
        <dbReference type="PROSITE" id="PS51352"/>
    </source>
</evidence>
<dbReference type="CDD" id="cd02968">
    <property type="entry name" value="SCO"/>
    <property type="match status" value="1"/>
</dbReference>
<dbReference type="GO" id="GO:0046872">
    <property type="term" value="F:metal ion binding"/>
    <property type="evidence" value="ECO:0007669"/>
    <property type="project" value="UniProtKB-KW"/>
</dbReference>
<evidence type="ECO:0000313" key="8">
    <source>
        <dbReference type="Proteomes" id="UP000196027"/>
    </source>
</evidence>
<keyword evidence="8" id="KW-1185">Reference proteome</keyword>
<evidence type="ECO:0000256" key="2">
    <source>
        <dbReference type="ARBA" id="ARBA00023008"/>
    </source>
</evidence>
<organism evidence="7 8">
    <name type="scientific">Oleiphilus messinensis</name>
    <dbReference type="NCBI Taxonomy" id="141451"/>
    <lineage>
        <taxon>Bacteria</taxon>
        <taxon>Pseudomonadati</taxon>
        <taxon>Pseudomonadota</taxon>
        <taxon>Gammaproteobacteria</taxon>
        <taxon>Oceanospirillales</taxon>
        <taxon>Oleiphilaceae</taxon>
        <taxon>Oleiphilus</taxon>
    </lineage>
</organism>
<sequence>MTSKVKKMVLISGLSAFVVGLVIAIIVGQRSGGALPQSYLENLAKSGIYIHEEGTTVPAVALLDQQGNPFNIRDLEGTWSFVFFGYTYCPDICPTTLVTFKKLEKALSESGFLDDTRFVMVSVDPKRDTPERLNAYLAFFNPDYLGLTGDVNAITALARSVNVGFRIPDKQPGGSQDNGDSMKAQNFEAGQGNQPNNSENTGLEAMDDYLVDHSTHILLLNPDVQLAGVFQMPHREALMASVYQRLRQD</sequence>
<dbReference type="Gene3D" id="3.40.30.10">
    <property type="entry name" value="Glutaredoxin"/>
    <property type="match status" value="1"/>
</dbReference>
<dbReference type="InterPro" id="IPR003782">
    <property type="entry name" value="SCO1/SenC"/>
</dbReference>
<comment type="similarity">
    <text evidence="1">Belongs to the SCO1/2 family.</text>
</comment>
<evidence type="ECO:0000256" key="3">
    <source>
        <dbReference type="PIRSR" id="PIRSR603782-1"/>
    </source>
</evidence>